<gene>
    <name evidence="5" type="ORF">QE417_001428</name>
</gene>
<evidence type="ECO:0000256" key="3">
    <source>
        <dbReference type="ARBA" id="ARBA00023163"/>
    </source>
</evidence>
<reference evidence="6" key="1">
    <citation type="submission" date="2023-07" db="EMBL/GenBank/DDBJ databases">
        <title>Functional and genomic diversity of the sorghum phyllosphere microbiome.</title>
        <authorList>
            <person name="Shade A."/>
        </authorList>
    </citation>
    <scope>NUCLEOTIDE SEQUENCE [LARGE SCALE GENOMIC DNA]</scope>
    <source>
        <strain evidence="6">SORGH_AS_0422</strain>
    </source>
</reference>
<dbReference type="InterPro" id="IPR036388">
    <property type="entry name" value="WH-like_DNA-bd_sf"/>
</dbReference>
<dbReference type="Gene3D" id="1.10.10.10">
    <property type="entry name" value="Winged helix-like DNA-binding domain superfamily/Winged helix DNA-binding domain"/>
    <property type="match status" value="1"/>
</dbReference>
<evidence type="ECO:0000256" key="2">
    <source>
        <dbReference type="ARBA" id="ARBA00023125"/>
    </source>
</evidence>
<protein>
    <submittedName>
        <fullName evidence="5">DNA-binding HxlR family transcriptional regulator</fullName>
    </submittedName>
</protein>
<dbReference type="InterPro" id="IPR036390">
    <property type="entry name" value="WH_DNA-bd_sf"/>
</dbReference>
<dbReference type="EMBL" id="JAVLVU010000001">
    <property type="protein sequence ID" value="MDT3402356.1"/>
    <property type="molecule type" value="Genomic_DNA"/>
</dbReference>
<dbReference type="GO" id="GO:0003677">
    <property type="term" value="F:DNA binding"/>
    <property type="evidence" value="ECO:0007669"/>
    <property type="project" value="UniProtKB-KW"/>
</dbReference>
<dbReference type="InterPro" id="IPR002577">
    <property type="entry name" value="HTH_HxlR"/>
</dbReference>
<sequence length="172" mass="19879">MFHFFLGQISKETEQPAIRDNAILWGKYFPLWYGIVPIPIFVSQNLSLMYEKKIPLPLECGLTMTKEILGGKWKPNLLLAISLGIKRPSDLQRAIPHSTKRVLNLQLKELEEFRVITKQIYHQLPPKVEYFLTDIGESLLPILKSMDDWGNRNRAVIEAVIINRNAAETEEH</sequence>
<dbReference type="PANTHER" id="PTHR33204:SF38">
    <property type="entry name" value="HTH-TYPE TRANSCRIPTIONAL ACTIVATOR HXLR"/>
    <property type="match status" value="1"/>
</dbReference>
<dbReference type="PROSITE" id="PS51118">
    <property type="entry name" value="HTH_HXLR"/>
    <property type="match status" value="1"/>
</dbReference>
<proteinExistence type="predicted"/>
<keyword evidence="2 5" id="KW-0238">DNA-binding</keyword>
<organism evidence="5 6">
    <name type="scientific">Mucilaginibacter terrae</name>
    <dbReference type="NCBI Taxonomy" id="1955052"/>
    <lineage>
        <taxon>Bacteria</taxon>
        <taxon>Pseudomonadati</taxon>
        <taxon>Bacteroidota</taxon>
        <taxon>Sphingobacteriia</taxon>
        <taxon>Sphingobacteriales</taxon>
        <taxon>Sphingobacteriaceae</taxon>
        <taxon>Mucilaginibacter</taxon>
    </lineage>
</organism>
<keyword evidence="1" id="KW-0805">Transcription regulation</keyword>
<evidence type="ECO:0000259" key="4">
    <source>
        <dbReference type="PROSITE" id="PS51118"/>
    </source>
</evidence>
<name>A0ABU3GS06_9SPHI</name>
<comment type="caution">
    <text evidence="5">The sequence shown here is derived from an EMBL/GenBank/DDBJ whole genome shotgun (WGS) entry which is preliminary data.</text>
</comment>
<accession>A0ABU3GS06</accession>
<dbReference type="PANTHER" id="PTHR33204">
    <property type="entry name" value="TRANSCRIPTIONAL REGULATOR, MARR FAMILY"/>
    <property type="match status" value="1"/>
</dbReference>
<keyword evidence="3" id="KW-0804">Transcription</keyword>
<evidence type="ECO:0000313" key="5">
    <source>
        <dbReference type="EMBL" id="MDT3402356.1"/>
    </source>
</evidence>
<dbReference type="Pfam" id="PF01638">
    <property type="entry name" value="HxlR"/>
    <property type="match status" value="1"/>
</dbReference>
<dbReference type="SUPFAM" id="SSF46785">
    <property type="entry name" value="Winged helix' DNA-binding domain"/>
    <property type="match status" value="1"/>
</dbReference>
<dbReference type="RefSeq" id="WP_311948751.1">
    <property type="nucleotide sequence ID" value="NZ_JAVLVU010000001.1"/>
</dbReference>
<feature type="domain" description="HTH hxlR-type" evidence="4">
    <location>
        <begin position="60"/>
        <end position="158"/>
    </location>
</feature>
<evidence type="ECO:0000256" key="1">
    <source>
        <dbReference type="ARBA" id="ARBA00023015"/>
    </source>
</evidence>
<dbReference type="Proteomes" id="UP001258315">
    <property type="component" value="Unassembled WGS sequence"/>
</dbReference>
<evidence type="ECO:0000313" key="6">
    <source>
        <dbReference type="Proteomes" id="UP001258315"/>
    </source>
</evidence>
<keyword evidence="6" id="KW-1185">Reference proteome</keyword>